<organism evidence="2 3">
    <name type="scientific">Actinokineospora spheciospongiae</name>
    <dbReference type="NCBI Taxonomy" id="909613"/>
    <lineage>
        <taxon>Bacteria</taxon>
        <taxon>Bacillati</taxon>
        <taxon>Actinomycetota</taxon>
        <taxon>Actinomycetes</taxon>
        <taxon>Pseudonocardiales</taxon>
        <taxon>Pseudonocardiaceae</taxon>
        <taxon>Actinokineospora</taxon>
    </lineage>
</organism>
<evidence type="ECO:0000313" key="3">
    <source>
        <dbReference type="Proteomes" id="UP000019277"/>
    </source>
</evidence>
<dbReference type="Pfam" id="PF19054">
    <property type="entry name" value="DUF5753"/>
    <property type="match status" value="1"/>
</dbReference>
<keyword evidence="3" id="KW-1185">Reference proteome</keyword>
<dbReference type="CDD" id="cd00093">
    <property type="entry name" value="HTH_XRE"/>
    <property type="match status" value="1"/>
</dbReference>
<sequence length="264" mass="29151">MNTTSRPQDNDLSRAKTLRGLLLARELDEARRARGFSTRDLAQAMSMSPAMVNRVMTGRRVPTALEIGGLCAVLDVPAARRPVLYERRATADRTEWIIHPGGGRTIVHDVEAIADAITWFASDLIPRPLRTAAYDRAVEQSADPRPGHQAALRISRFLLHPRVLRHPALTGEVLRDQLHHLLDDHLPRIRLLPGSTAPHPGFRVLTTGHFPPIVHIEQLGTDLLLENPTATARHAEFLRHLDATALTTPATRDTLRHLLAAGGA</sequence>
<proteinExistence type="predicted"/>
<dbReference type="AlphaFoldDB" id="W7J298"/>
<gene>
    <name evidence="2" type="ORF">UO65_4367</name>
</gene>
<dbReference type="SMART" id="SM00530">
    <property type="entry name" value="HTH_XRE"/>
    <property type="match status" value="1"/>
</dbReference>
<accession>W7J298</accession>
<dbReference type="RefSeq" id="WP_035285507.1">
    <property type="nucleotide sequence ID" value="NZ_AYXG01000165.1"/>
</dbReference>
<dbReference type="InterPro" id="IPR010982">
    <property type="entry name" value="Lambda_DNA-bd_dom_sf"/>
</dbReference>
<dbReference type="Proteomes" id="UP000019277">
    <property type="component" value="Unassembled WGS sequence"/>
</dbReference>
<dbReference type="SUPFAM" id="SSF47413">
    <property type="entry name" value="lambda repressor-like DNA-binding domains"/>
    <property type="match status" value="1"/>
</dbReference>
<feature type="domain" description="HTH cro/C1-type" evidence="1">
    <location>
        <begin position="27"/>
        <end position="81"/>
    </location>
</feature>
<dbReference type="PROSITE" id="PS50943">
    <property type="entry name" value="HTH_CROC1"/>
    <property type="match status" value="1"/>
</dbReference>
<dbReference type="Gene3D" id="1.10.260.40">
    <property type="entry name" value="lambda repressor-like DNA-binding domains"/>
    <property type="match status" value="1"/>
</dbReference>
<dbReference type="Pfam" id="PF13560">
    <property type="entry name" value="HTH_31"/>
    <property type="match status" value="1"/>
</dbReference>
<dbReference type="InterPro" id="IPR001387">
    <property type="entry name" value="Cro/C1-type_HTH"/>
</dbReference>
<name>W7J298_9PSEU</name>
<comment type="caution">
    <text evidence="2">The sequence shown here is derived from an EMBL/GenBank/DDBJ whole genome shotgun (WGS) entry which is preliminary data.</text>
</comment>
<evidence type="ECO:0000259" key="1">
    <source>
        <dbReference type="PROSITE" id="PS50943"/>
    </source>
</evidence>
<dbReference type="InterPro" id="IPR043917">
    <property type="entry name" value="DUF5753"/>
</dbReference>
<reference evidence="2 3" key="1">
    <citation type="journal article" date="2014" name="Genome Announc.">
        <title>Draft Genome Sequence of the Antitrypanosomally Active Sponge-Associated Bacterium Actinokineospora sp. Strain EG49.</title>
        <authorList>
            <person name="Harjes J."/>
            <person name="Ryu T."/>
            <person name="Abdelmohsen U.R."/>
            <person name="Moitinho-Silva L."/>
            <person name="Horn H."/>
            <person name="Ravasi T."/>
            <person name="Hentschel U."/>
        </authorList>
    </citation>
    <scope>NUCLEOTIDE SEQUENCE [LARGE SCALE GENOMIC DNA]</scope>
    <source>
        <strain evidence="2 3">EG49</strain>
    </source>
</reference>
<protein>
    <recommendedName>
        <fullName evidence="1">HTH cro/C1-type domain-containing protein</fullName>
    </recommendedName>
</protein>
<dbReference type="eggNOG" id="COG1396">
    <property type="taxonomic scope" value="Bacteria"/>
</dbReference>
<dbReference type="GO" id="GO:0003677">
    <property type="term" value="F:DNA binding"/>
    <property type="evidence" value="ECO:0007669"/>
    <property type="project" value="InterPro"/>
</dbReference>
<dbReference type="EMBL" id="AYXG01000165">
    <property type="protein sequence ID" value="EWC60259.1"/>
    <property type="molecule type" value="Genomic_DNA"/>
</dbReference>
<dbReference type="STRING" id="909613.UO65_4367"/>
<evidence type="ECO:0000313" key="2">
    <source>
        <dbReference type="EMBL" id="EWC60259.1"/>
    </source>
</evidence>
<dbReference type="OrthoDB" id="3693079at2"/>